<keyword evidence="2" id="KW-0378">Hydrolase</keyword>
<dbReference type="CDD" id="cd07400">
    <property type="entry name" value="MPP_1"/>
    <property type="match status" value="1"/>
</dbReference>
<dbReference type="InterPro" id="IPR004843">
    <property type="entry name" value="Calcineurin-like_PHP"/>
</dbReference>
<dbReference type="Proteomes" id="UP000008136">
    <property type="component" value="Chromosome"/>
</dbReference>
<dbReference type="RefSeq" id="WP_013683316.1">
    <property type="nucleotide sequence ID" value="NC_015320.1"/>
</dbReference>
<evidence type="ECO:0000256" key="1">
    <source>
        <dbReference type="ARBA" id="ARBA00022723"/>
    </source>
</evidence>
<dbReference type="Gene3D" id="3.40.50.2300">
    <property type="match status" value="1"/>
</dbReference>
<protein>
    <submittedName>
        <fullName evidence="6">Metallophosphoesterase</fullName>
    </submittedName>
</protein>
<comment type="similarity">
    <text evidence="4">Belongs to the cyclic nucleotide phosphodiesterase class-III family.</text>
</comment>
<dbReference type="InterPro" id="IPR029052">
    <property type="entry name" value="Metallo-depent_PP-like"/>
</dbReference>
<keyword evidence="3" id="KW-0408">Iron</keyword>
<proteinExistence type="inferred from homology"/>
<dbReference type="eggNOG" id="arCOG01153">
    <property type="taxonomic scope" value="Archaea"/>
</dbReference>
<accession>F2KQT0</accession>
<dbReference type="eggNOG" id="arCOG04425">
    <property type="taxonomic scope" value="Archaea"/>
</dbReference>
<evidence type="ECO:0000259" key="5">
    <source>
        <dbReference type="SMART" id="SM00226"/>
    </source>
</evidence>
<dbReference type="PANTHER" id="PTHR42988:SF2">
    <property type="entry name" value="CYCLIC NUCLEOTIDE PHOSPHODIESTERASE CBUA0032-RELATED"/>
    <property type="match status" value="1"/>
</dbReference>
<reference evidence="6 7" key="1">
    <citation type="submission" date="2011-03" db="EMBL/GenBank/DDBJ databases">
        <title>The complete genome of Archaeoglobus veneficus SNP6.</title>
        <authorList>
            <consortium name="US DOE Joint Genome Institute (JGI-PGF)"/>
            <person name="Lucas S."/>
            <person name="Copeland A."/>
            <person name="Lapidus A."/>
            <person name="Bruce D."/>
            <person name="Goodwin L."/>
            <person name="Pitluck S."/>
            <person name="Kyrpides N."/>
            <person name="Mavromatis K."/>
            <person name="Pagani I."/>
            <person name="Ivanova N."/>
            <person name="Mikhailova N."/>
            <person name="Lu M."/>
            <person name="Detter J.C."/>
            <person name="Tapia R."/>
            <person name="Han C."/>
            <person name="Land M."/>
            <person name="Hauser L."/>
            <person name="Markowitz V."/>
            <person name="Cheng J.-F."/>
            <person name="Hugenholtz P."/>
            <person name="Woyke T."/>
            <person name="Wu D."/>
            <person name="Spring S."/>
            <person name="Brambilla E."/>
            <person name="Klenk H.-P."/>
            <person name="Eisen J.A."/>
        </authorList>
    </citation>
    <scope>NUCLEOTIDE SEQUENCE [LARGE SCALE GENOMIC DNA]</scope>
    <source>
        <strain>SNP6</strain>
    </source>
</reference>
<organism evidence="6 7">
    <name type="scientific">Archaeoglobus veneficus (strain DSM 11195 / SNP6)</name>
    <dbReference type="NCBI Taxonomy" id="693661"/>
    <lineage>
        <taxon>Archaea</taxon>
        <taxon>Methanobacteriati</taxon>
        <taxon>Methanobacteriota</taxon>
        <taxon>Archaeoglobi</taxon>
        <taxon>Archaeoglobales</taxon>
        <taxon>Archaeoglobaceae</taxon>
        <taxon>Archaeoglobus</taxon>
    </lineage>
</organism>
<dbReference type="STRING" id="693661.Arcve_0621"/>
<gene>
    <name evidence="6" type="ordered locus">Arcve_0621</name>
</gene>
<name>F2KQT0_ARCVS</name>
<dbReference type="InterPro" id="IPR050884">
    <property type="entry name" value="CNP_phosphodiesterase-III"/>
</dbReference>
<dbReference type="HOGENOM" id="CLU_743150_0_0_2"/>
<dbReference type="InterPro" id="IPR036196">
    <property type="entry name" value="Ptyr_pPase_sf"/>
</dbReference>
<keyword evidence="7" id="KW-1185">Reference proteome</keyword>
<evidence type="ECO:0000313" key="6">
    <source>
        <dbReference type="EMBL" id="AEA46642.1"/>
    </source>
</evidence>
<feature type="domain" description="Phosphotyrosine protein phosphatase I" evidence="5">
    <location>
        <begin position="255"/>
        <end position="368"/>
    </location>
</feature>
<dbReference type="OrthoDB" id="7513at2157"/>
<dbReference type="GeneID" id="10393718"/>
<dbReference type="Gene3D" id="3.60.21.10">
    <property type="match status" value="1"/>
</dbReference>
<evidence type="ECO:0000313" key="7">
    <source>
        <dbReference type="Proteomes" id="UP000008136"/>
    </source>
</evidence>
<dbReference type="Pfam" id="PF00149">
    <property type="entry name" value="Metallophos"/>
    <property type="match status" value="1"/>
</dbReference>
<sequence length="381" mass="43654">MKIVHISDIHFGEELVRDKVRKAVRQINEMDPDLVIITGDLTCWGTHHEMRDAYEELSNLTPEFVALPGNHDARNIGYEYFKLYFGKTKKVLDFEDFRLITADSTQPDIDEGHIGIEQREWIEGNIKKGKINAIALHHHIVPIPETGRERNVLIDAGEMVELLIRNGVSFVLAGHRHMPYSIRLMRTHIIHAGSLGSFKILGMPDHNYNIIEIEDDKISLTLKFVDYGEVKIGEYSIHTTVPESVDIYRRIAKPKKILFVSRRNACRTQIAEALFNRLSPHNMLAVSSGLEPAERIDDSAKALLAELGLNSDRRPKKLPEGEDFDLVVSFDEDVNADEYWKVKSPENLDECRKAAKEIERRVRDLISRLIAWEYPAKAKPF</sequence>
<dbReference type="EMBL" id="CP002588">
    <property type="protein sequence ID" value="AEA46642.1"/>
    <property type="molecule type" value="Genomic_DNA"/>
</dbReference>
<dbReference type="SUPFAM" id="SSF52788">
    <property type="entry name" value="Phosphotyrosine protein phosphatases I"/>
    <property type="match status" value="1"/>
</dbReference>
<dbReference type="Pfam" id="PF01451">
    <property type="entry name" value="LMWPc"/>
    <property type="match status" value="1"/>
</dbReference>
<dbReference type="SMART" id="SM00226">
    <property type="entry name" value="LMWPc"/>
    <property type="match status" value="1"/>
</dbReference>
<dbReference type="InterPro" id="IPR023485">
    <property type="entry name" value="Ptyr_pPase"/>
</dbReference>
<dbReference type="PANTHER" id="PTHR42988">
    <property type="entry name" value="PHOSPHOHYDROLASE"/>
    <property type="match status" value="1"/>
</dbReference>
<evidence type="ECO:0000256" key="4">
    <source>
        <dbReference type="ARBA" id="ARBA00025742"/>
    </source>
</evidence>
<evidence type="ECO:0000256" key="3">
    <source>
        <dbReference type="ARBA" id="ARBA00023004"/>
    </source>
</evidence>
<keyword evidence="1" id="KW-0479">Metal-binding</keyword>
<dbReference type="GO" id="GO:0046872">
    <property type="term" value="F:metal ion binding"/>
    <property type="evidence" value="ECO:0007669"/>
    <property type="project" value="UniProtKB-KW"/>
</dbReference>
<dbReference type="AlphaFoldDB" id="F2KQT0"/>
<dbReference type="KEGG" id="ave:Arcve_0621"/>
<dbReference type="GO" id="GO:0016787">
    <property type="term" value="F:hydrolase activity"/>
    <property type="evidence" value="ECO:0007669"/>
    <property type="project" value="UniProtKB-KW"/>
</dbReference>
<evidence type="ECO:0000256" key="2">
    <source>
        <dbReference type="ARBA" id="ARBA00022801"/>
    </source>
</evidence>
<dbReference type="SUPFAM" id="SSF56300">
    <property type="entry name" value="Metallo-dependent phosphatases"/>
    <property type="match status" value="1"/>
</dbReference>